<comment type="caution">
    <text evidence="6">The sequence shown here is derived from an EMBL/GenBank/DDBJ whole genome shotgun (WGS) entry which is preliminary data.</text>
</comment>
<sequence>MNKAAARPRVVVTGGAGFLGSHLCERLLHEGHEVVCVDNFCTGSSENVEHLLDAGPAFQLLDTDVSEYLRVAGRVDTVLHFASPASPVSYLQMPIATLKVGSIGTLNALELARLKGASFVLASTSEAYGDPLVHPQPETYFGNVNPVGPRAVYDESKRFAEALTVTYRTTHGVLTSIARIFNTHGPRMNPHDGRAVPTFVRQALAGEPITVAGDGSQTRSIQFVDDLVEGIWRLMLSRHPGPINIGNPQEISMLDLAVMIRDLTGSSSPIVMVERPEDDPSVRRPEVTLARRVLGWAPRVDLAEGLRATIDHFRQLEEDRLKV</sequence>
<keyword evidence="3" id="KW-0520">NAD</keyword>
<dbReference type="InterPro" id="IPR001509">
    <property type="entry name" value="Epimerase_deHydtase"/>
</dbReference>
<dbReference type="EMBL" id="JAHBAY010000003">
    <property type="protein sequence ID" value="MBT0768835.1"/>
    <property type="molecule type" value="Genomic_DNA"/>
</dbReference>
<evidence type="ECO:0000256" key="4">
    <source>
        <dbReference type="ARBA" id="ARBA00023239"/>
    </source>
</evidence>
<evidence type="ECO:0000256" key="3">
    <source>
        <dbReference type="ARBA" id="ARBA00023027"/>
    </source>
</evidence>
<dbReference type="Proteomes" id="UP001197247">
    <property type="component" value="Unassembled WGS sequence"/>
</dbReference>
<dbReference type="PANTHER" id="PTHR43078">
    <property type="entry name" value="UDP-GLUCURONIC ACID DECARBOXYLASE-RELATED"/>
    <property type="match status" value="1"/>
</dbReference>
<dbReference type="Pfam" id="PF01370">
    <property type="entry name" value="Epimerase"/>
    <property type="match status" value="1"/>
</dbReference>
<name>A0ABS5TCQ1_9ACTN</name>
<keyword evidence="2" id="KW-0210">Decarboxylase</keyword>
<comment type="cofactor">
    <cofactor evidence="1">
        <name>NAD(+)</name>
        <dbReference type="ChEBI" id="CHEBI:57540"/>
    </cofactor>
</comment>
<dbReference type="RefSeq" id="WP_214155140.1">
    <property type="nucleotide sequence ID" value="NZ_JAHBAY010000003.1"/>
</dbReference>
<evidence type="ECO:0000256" key="1">
    <source>
        <dbReference type="ARBA" id="ARBA00001911"/>
    </source>
</evidence>
<evidence type="ECO:0000313" key="6">
    <source>
        <dbReference type="EMBL" id="MBT0768835.1"/>
    </source>
</evidence>
<dbReference type="SUPFAM" id="SSF51735">
    <property type="entry name" value="NAD(P)-binding Rossmann-fold domains"/>
    <property type="match status" value="1"/>
</dbReference>
<keyword evidence="7" id="KW-1185">Reference proteome</keyword>
<dbReference type="PANTHER" id="PTHR43078:SF6">
    <property type="entry name" value="UDP-GLUCURONIC ACID DECARBOXYLASE 1"/>
    <property type="match status" value="1"/>
</dbReference>
<proteinExistence type="predicted"/>
<reference evidence="6 7" key="1">
    <citation type="submission" date="2021-05" db="EMBL/GenBank/DDBJ databases">
        <title>Kineosporia and Streptomyces sp. nov. two new marine actinobacteria isolated from Coral.</title>
        <authorList>
            <person name="Buangrab K."/>
            <person name="Sutthacheep M."/>
            <person name="Yeemin T."/>
            <person name="Harunari E."/>
            <person name="Igarashi Y."/>
            <person name="Kanchanasin P."/>
            <person name="Tanasupawat S."/>
            <person name="Phongsopitanun W."/>
        </authorList>
    </citation>
    <scope>NUCLEOTIDE SEQUENCE [LARGE SCALE GENOMIC DNA]</scope>
    <source>
        <strain evidence="6 7">J2-2</strain>
    </source>
</reference>
<evidence type="ECO:0000313" key="7">
    <source>
        <dbReference type="Proteomes" id="UP001197247"/>
    </source>
</evidence>
<accession>A0ABS5TCQ1</accession>
<dbReference type="InterPro" id="IPR036291">
    <property type="entry name" value="NAD(P)-bd_dom_sf"/>
</dbReference>
<gene>
    <name evidence="6" type="ORF">KIH74_07850</name>
</gene>
<dbReference type="InterPro" id="IPR044516">
    <property type="entry name" value="UXS-like"/>
</dbReference>
<organism evidence="6 7">
    <name type="scientific">Kineosporia corallincola</name>
    <dbReference type="NCBI Taxonomy" id="2835133"/>
    <lineage>
        <taxon>Bacteria</taxon>
        <taxon>Bacillati</taxon>
        <taxon>Actinomycetota</taxon>
        <taxon>Actinomycetes</taxon>
        <taxon>Kineosporiales</taxon>
        <taxon>Kineosporiaceae</taxon>
        <taxon>Kineosporia</taxon>
    </lineage>
</organism>
<dbReference type="Gene3D" id="3.40.50.720">
    <property type="entry name" value="NAD(P)-binding Rossmann-like Domain"/>
    <property type="match status" value="1"/>
</dbReference>
<dbReference type="CDD" id="cd05230">
    <property type="entry name" value="UGD_SDR_e"/>
    <property type="match status" value="1"/>
</dbReference>
<protein>
    <submittedName>
        <fullName evidence="6">SDR family oxidoreductase</fullName>
    </submittedName>
</protein>
<feature type="domain" description="NAD-dependent epimerase/dehydratase" evidence="5">
    <location>
        <begin position="10"/>
        <end position="246"/>
    </location>
</feature>
<keyword evidence="4" id="KW-0456">Lyase</keyword>
<evidence type="ECO:0000259" key="5">
    <source>
        <dbReference type="Pfam" id="PF01370"/>
    </source>
</evidence>
<evidence type="ECO:0000256" key="2">
    <source>
        <dbReference type="ARBA" id="ARBA00022793"/>
    </source>
</evidence>